<dbReference type="Proteomes" id="UP001398420">
    <property type="component" value="Unassembled WGS sequence"/>
</dbReference>
<accession>A0ABU9LPK1</accession>
<gene>
    <name evidence="1" type="ORF">AAF454_13680</name>
</gene>
<evidence type="ECO:0000313" key="1">
    <source>
        <dbReference type="EMBL" id="MEL5989459.1"/>
    </source>
</evidence>
<keyword evidence="2" id="KW-1185">Reference proteome</keyword>
<sequence length="45" mass="4855">MRNNANTKTIGTTIAFVMTRISGEVECALRVQEDVTSKPPTTGSK</sequence>
<dbReference type="RefSeq" id="WP_156422324.1">
    <property type="nucleotide sequence ID" value="NZ_JBCEWA010000013.1"/>
</dbReference>
<dbReference type="EMBL" id="JBCEWA010000013">
    <property type="protein sequence ID" value="MEL5989459.1"/>
    <property type="molecule type" value="Genomic_DNA"/>
</dbReference>
<protein>
    <submittedName>
        <fullName evidence="1">Uncharacterized protein</fullName>
    </submittedName>
</protein>
<comment type="caution">
    <text evidence="1">The sequence shown here is derived from an EMBL/GenBank/DDBJ whole genome shotgun (WGS) entry which is preliminary data.</text>
</comment>
<evidence type="ECO:0000313" key="2">
    <source>
        <dbReference type="Proteomes" id="UP001398420"/>
    </source>
</evidence>
<organism evidence="1 2">
    <name type="scientific">Kurthia gibsonii</name>
    <dbReference type="NCBI Taxonomy" id="33946"/>
    <lineage>
        <taxon>Bacteria</taxon>
        <taxon>Bacillati</taxon>
        <taxon>Bacillota</taxon>
        <taxon>Bacilli</taxon>
        <taxon>Bacillales</taxon>
        <taxon>Caryophanaceae</taxon>
        <taxon>Kurthia</taxon>
    </lineage>
</organism>
<name>A0ABU9LPK1_9BACL</name>
<proteinExistence type="predicted"/>
<reference evidence="1 2" key="1">
    <citation type="submission" date="2024-04" db="EMBL/GenBank/DDBJ databases">
        <authorList>
            <person name="Wu Y.S."/>
            <person name="Zhang L."/>
        </authorList>
    </citation>
    <scope>NUCLEOTIDE SEQUENCE [LARGE SCALE GENOMIC DNA]</scope>
    <source>
        <strain evidence="1 2">KG-01</strain>
    </source>
</reference>